<organism evidence="2">
    <name type="scientific">marine sediment metagenome</name>
    <dbReference type="NCBI Taxonomy" id="412755"/>
    <lineage>
        <taxon>unclassified sequences</taxon>
        <taxon>metagenomes</taxon>
        <taxon>ecological metagenomes</taxon>
    </lineage>
</organism>
<evidence type="ECO:0000256" key="1">
    <source>
        <dbReference type="SAM" id="Phobius"/>
    </source>
</evidence>
<gene>
    <name evidence="2" type="ORF">LCGC14_0670010</name>
</gene>
<reference evidence="2" key="1">
    <citation type="journal article" date="2015" name="Nature">
        <title>Complex archaea that bridge the gap between prokaryotes and eukaryotes.</title>
        <authorList>
            <person name="Spang A."/>
            <person name="Saw J.H."/>
            <person name="Jorgensen S.L."/>
            <person name="Zaremba-Niedzwiedzka K."/>
            <person name="Martijn J."/>
            <person name="Lind A.E."/>
            <person name="van Eijk R."/>
            <person name="Schleper C."/>
            <person name="Guy L."/>
            <person name="Ettema T.J."/>
        </authorList>
    </citation>
    <scope>NUCLEOTIDE SEQUENCE</scope>
</reference>
<keyword evidence="1" id="KW-0472">Membrane</keyword>
<accession>A0A0F9RBD6</accession>
<sequence>MDGLTNVFLDEGILGAIIVALGIVVVTLYRQNQALQKEARDTLREVIPAIAALDKALDSVQRGSIK</sequence>
<evidence type="ECO:0000313" key="2">
    <source>
        <dbReference type="EMBL" id="KKN46732.1"/>
    </source>
</evidence>
<keyword evidence="1" id="KW-1133">Transmembrane helix</keyword>
<keyword evidence="1" id="KW-0812">Transmembrane</keyword>
<feature type="transmembrane region" description="Helical" evidence="1">
    <location>
        <begin position="12"/>
        <end position="30"/>
    </location>
</feature>
<proteinExistence type="predicted"/>
<protein>
    <submittedName>
        <fullName evidence="2">Uncharacterized protein</fullName>
    </submittedName>
</protein>
<name>A0A0F9RBD6_9ZZZZ</name>
<comment type="caution">
    <text evidence="2">The sequence shown here is derived from an EMBL/GenBank/DDBJ whole genome shotgun (WGS) entry which is preliminary data.</text>
</comment>
<dbReference type="AlphaFoldDB" id="A0A0F9RBD6"/>
<dbReference type="EMBL" id="LAZR01001314">
    <property type="protein sequence ID" value="KKN46732.1"/>
    <property type="molecule type" value="Genomic_DNA"/>
</dbReference>